<evidence type="ECO:0000259" key="1">
    <source>
        <dbReference type="PROSITE" id="PS50878"/>
    </source>
</evidence>
<dbReference type="RefSeq" id="XP_025421529.1">
    <property type="nucleotide sequence ID" value="XM_025565744.1"/>
</dbReference>
<evidence type="ECO:0000313" key="4">
    <source>
        <dbReference type="RefSeq" id="XP_025421529.1"/>
    </source>
</evidence>
<name>A0A8B8GE68_9HEMI</name>
<organism evidence="3 4">
    <name type="scientific">Sipha flava</name>
    <name type="common">yellow sugarcane aphid</name>
    <dbReference type="NCBI Taxonomy" id="143950"/>
    <lineage>
        <taxon>Eukaryota</taxon>
        <taxon>Metazoa</taxon>
        <taxon>Ecdysozoa</taxon>
        <taxon>Arthropoda</taxon>
        <taxon>Hexapoda</taxon>
        <taxon>Insecta</taxon>
        <taxon>Pterygota</taxon>
        <taxon>Neoptera</taxon>
        <taxon>Paraneoptera</taxon>
        <taxon>Hemiptera</taxon>
        <taxon>Sternorrhyncha</taxon>
        <taxon>Aphidomorpha</taxon>
        <taxon>Aphidoidea</taxon>
        <taxon>Aphididae</taxon>
        <taxon>Sipha</taxon>
    </lineage>
</organism>
<dbReference type="InterPro" id="IPR000477">
    <property type="entry name" value="RT_dom"/>
</dbReference>
<dbReference type="AlphaFoldDB" id="A0A8B8GE68"/>
<proteinExistence type="predicted"/>
<dbReference type="GeneID" id="112691480"/>
<dbReference type="GO" id="GO:0042575">
    <property type="term" value="C:DNA polymerase complex"/>
    <property type="evidence" value="ECO:0007669"/>
    <property type="project" value="UniProtKB-ARBA"/>
</dbReference>
<dbReference type="Pfam" id="PF00078">
    <property type="entry name" value="RVT_1"/>
    <property type="match status" value="1"/>
</dbReference>
<dbReference type="CDD" id="cd09276">
    <property type="entry name" value="Rnase_HI_RT_non_LTR"/>
    <property type="match status" value="1"/>
</dbReference>
<dbReference type="Proteomes" id="UP000694846">
    <property type="component" value="Unplaced"/>
</dbReference>
<dbReference type="GO" id="GO:0071897">
    <property type="term" value="P:DNA biosynthetic process"/>
    <property type="evidence" value="ECO:0007669"/>
    <property type="project" value="UniProtKB-ARBA"/>
</dbReference>
<sequence length="613" mass="70439">MDELEMVLRTNKSKSPGPDCIPYIFIQNLLFNGIKYLLDIFNTIWVNNVFPKHWRHGFVIPILKPNKNKYLTESYRPITLLSTLCKLLEKIINRRLIWFLEKIKYISPEQNGFRQNRSTQNNLLSIKREIEIANSNKQSLGMISFDIAKAYNTTWRPRILYILNKIVSKGNLLNFIQNLLLERSFQVKSSNCLSDTYTQENGVPQGSSISVTLFLLAINDISKQTPKPIIPILYADDFSILCRSSSLITIKQILQDATNSLRNWSNSSGFRFSAEKTKLIIFNNKNKNKMSINQIIPSTISLQPPWTISLDINLELHQLPKKDTNPKIYKYHFNEIIANAEPHIQIYTDASITDQRVGVAIICGDTEIQLKLSDKCSIYTAEAMAILEAIKYFIQSVDDKRCIILSDSLSAITSLKNINNPTDIARNIHNFCHIACSAGKHISFMWIPEHCNITGNEKADEVAKLSHISPKAINVPGFTYSDAKKYIKNLYAIKWQRYWSNQSTKLNEIKKSILPWPPTPGCSRRQETILNRLRIGHTLLTHRHLMTREDPPNCTTCGVQLTIKHIFTECRNNQQERMITLGATHLYEIFSPEPTATQKLFIFLKKSTLFNEI</sequence>
<dbReference type="GO" id="GO:0003676">
    <property type="term" value="F:nucleic acid binding"/>
    <property type="evidence" value="ECO:0007669"/>
    <property type="project" value="InterPro"/>
</dbReference>
<keyword evidence="3" id="KW-1185">Reference proteome</keyword>
<dbReference type="PROSITE" id="PS50879">
    <property type="entry name" value="RNASE_H_1"/>
    <property type="match status" value="1"/>
</dbReference>
<protein>
    <submittedName>
        <fullName evidence="4">Uncharacterized protein LOC112691480</fullName>
    </submittedName>
</protein>
<evidence type="ECO:0000259" key="2">
    <source>
        <dbReference type="PROSITE" id="PS50879"/>
    </source>
</evidence>
<dbReference type="InterPro" id="IPR012337">
    <property type="entry name" value="RNaseH-like_sf"/>
</dbReference>
<dbReference type="PANTHER" id="PTHR19446">
    <property type="entry name" value="REVERSE TRANSCRIPTASES"/>
    <property type="match status" value="1"/>
</dbReference>
<dbReference type="PROSITE" id="PS50878">
    <property type="entry name" value="RT_POL"/>
    <property type="match status" value="1"/>
</dbReference>
<dbReference type="InterPro" id="IPR036397">
    <property type="entry name" value="RNaseH_sf"/>
</dbReference>
<feature type="domain" description="RNase H type-1" evidence="2">
    <location>
        <begin position="340"/>
        <end position="468"/>
    </location>
</feature>
<feature type="domain" description="Reverse transcriptase" evidence="1">
    <location>
        <begin position="43"/>
        <end position="294"/>
    </location>
</feature>
<dbReference type="Pfam" id="PF00075">
    <property type="entry name" value="RNase_H"/>
    <property type="match status" value="1"/>
</dbReference>
<dbReference type="CDD" id="cd01650">
    <property type="entry name" value="RT_nLTR_like"/>
    <property type="match status" value="1"/>
</dbReference>
<reference evidence="4" key="1">
    <citation type="submission" date="2025-08" db="UniProtKB">
        <authorList>
            <consortium name="RefSeq"/>
        </authorList>
    </citation>
    <scope>IDENTIFICATION</scope>
    <source>
        <tissue evidence="4">Whole body</tissue>
    </source>
</reference>
<dbReference type="InterPro" id="IPR002156">
    <property type="entry name" value="RNaseH_domain"/>
</dbReference>
<evidence type="ECO:0000313" key="3">
    <source>
        <dbReference type="Proteomes" id="UP000694846"/>
    </source>
</evidence>
<dbReference type="SUPFAM" id="SSF56672">
    <property type="entry name" value="DNA/RNA polymerases"/>
    <property type="match status" value="1"/>
</dbReference>
<dbReference type="GO" id="GO:0004523">
    <property type="term" value="F:RNA-DNA hybrid ribonuclease activity"/>
    <property type="evidence" value="ECO:0007669"/>
    <property type="project" value="InterPro"/>
</dbReference>
<dbReference type="SUPFAM" id="SSF53098">
    <property type="entry name" value="Ribonuclease H-like"/>
    <property type="match status" value="1"/>
</dbReference>
<dbReference type="InterPro" id="IPR043502">
    <property type="entry name" value="DNA/RNA_pol_sf"/>
</dbReference>
<gene>
    <name evidence="4" type="primary">LOC112691480</name>
</gene>
<dbReference type="OrthoDB" id="6621833at2759"/>
<accession>A0A8B8GE68</accession>
<dbReference type="Gene3D" id="3.30.420.10">
    <property type="entry name" value="Ribonuclease H-like superfamily/Ribonuclease H"/>
    <property type="match status" value="1"/>
</dbReference>